<dbReference type="InterPro" id="IPR036097">
    <property type="entry name" value="HisK_dim/P_sf"/>
</dbReference>
<dbReference type="PRINTS" id="PR00344">
    <property type="entry name" value="BCTRLSENSOR"/>
</dbReference>
<dbReference type="FunFam" id="1.10.287.130:FF:000008">
    <property type="entry name" value="Two-component sensor histidine kinase"/>
    <property type="match status" value="1"/>
</dbReference>
<dbReference type="InterPro" id="IPR050398">
    <property type="entry name" value="HssS/ArlS-like"/>
</dbReference>
<dbReference type="Gene3D" id="1.10.287.130">
    <property type="match status" value="1"/>
</dbReference>
<keyword evidence="6" id="KW-0808">Transferase</keyword>
<comment type="caution">
    <text evidence="17">The sequence shown here is derived from an EMBL/GenBank/DDBJ whole genome shotgun (WGS) entry which is preliminary data.</text>
</comment>
<evidence type="ECO:0000313" key="17">
    <source>
        <dbReference type="EMBL" id="KRL65935.1"/>
    </source>
</evidence>
<dbReference type="PANTHER" id="PTHR45528">
    <property type="entry name" value="SENSOR HISTIDINE KINASE CPXA"/>
    <property type="match status" value="1"/>
</dbReference>
<dbReference type="PROSITE" id="PS50885">
    <property type="entry name" value="HAMP"/>
    <property type="match status" value="1"/>
</dbReference>
<evidence type="ECO:0000256" key="11">
    <source>
        <dbReference type="ARBA" id="ARBA00022989"/>
    </source>
</evidence>
<keyword evidence="8" id="KW-0547">Nucleotide-binding</keyword>
<keyword evidence="9 17" id="KW-0418">Kinase</keyword>
<sequence>MSILFEGRGTILKLTGREKTELFLEGIVTVILLLLLNLSIIILINQSIQTNPGLRDGIFIIKRSILIGPDHFHLWSWENIFITLMLVFDAAVVYWRLIRRYHQMQLRHIISELHYIANGHLDHRIGFKLKGNTQSVVESINALVDSVIKSMDEERAIENSKDELITNVSHDLRTPLTSILGYLGLIQDKQYHSQEDLLKYTEVAYLKAKQMKSLVDNLFEYTKVKQTGTPLSINRIDLNQMMEQLVASFELEAKKVGLTISAKDTDQPLYIEADAEKLGRVFNNLISNAIKYGKDGKHIYLDAQTGQPGEVIIHVSNDGSQIPQKSLDQIFERFYRVEASRNKDTGGSGLGLAIAQSIIDLHGGYISVSSDERLTTFSIHLPVKHGDRLTKKDQAPKTTN</sequence>
<dbReference type="EC" id="2.7.13.3" evidence="3"/>
<evidence type="ECO:0000256" key="10">
    <source>
        <dbReference type="ARBA" id="ARBA00022840"/>
    </source>
</evidence>
<accession>A0A0R1SA46</accession>
<dbReference type="SUPFAM" id="SSF55874">
    <property type="entry name" value="ATPase domain of HSP90 chaperone/DNA topoisomerase II/histidine kinase"/>
    <property type="match status" value="1"/>
</dbReference>
<feature type="domain" description="Histidine kinase" evidence="15">
    <location>
        <begin position="167"/>
        <end position="385"/>
    </location>
</feature>
<name>A0A0R1SA46_9LACO</name>
<dbReference type="GO" id="GO:0005886">
    <property type="term" value="C:plasma membrane"/>
    <property type="evidence" value="ECO:0007669"/>
    <property type="project" value="UniProtKB-SubCell"/>
</dbReference>
<evidence type="ECO:0000256" key="9">
    <source>
        <dbReference type="ARBA" id="ARBA00022777"/>
    </source>
</evidence>
<evidence type="ECO:0000256" key="5">
    <source>
        <dbReference type="ARBA" id="ARBA00022553"/>
    </source>
</evidence>
<evidence type="ECO:0000256" key="4">
    <source>
        <dbReference type="ARBA" id="ARBA00022475"/>
    </source>
</evidence>
<dbReference type="SMART" id="SM00387">
    <property type="entry name" value="HATPase_c"/>
    <property type="match status" value="1"/>
</dbReference>
<keyword evidence="4" id="KW-1003">Cell membrane</keyword>
<evidence type="ECO:0000256" key="2">
    <source>
        <dbReference type="ARBA" id="ARBA00004651"/>
    </source>
</evidence>
<dbReference type="PROSITE" id="PS50109">
    <property type="entry name" value="HIS_KIN"/>
    <property type="match status" value="1"/>
</dbReference>
<evidence type="ECO:0000259" key="15">
    <source>
        <dbReference type="PROSITE" id="PS50109"/>
    </source>
</evidence>
<dbReference type="Gene3D" id="3.30.565.10">
    <property type="entry name" value="Histidine kinase-like ATPase, C-terminal domain"/>
    <property type="match status" value="1"/>
</dbReference>
<dbReference type="SMART" id="SM00388">
    <property type="entry name" value="HisKA"/>
    <property type="match status" value="1"/>
</dbReference>
<protein>
    <recommendedName>
        <fullName evidence="3">histidine kinase</fullName>
        <ecNumber evidence="3">2.7.13.3</ecNumber>
    </recommendedName>
</protein>
<dbReference type="EMBL" id="AZEY01000053">
    <property type="protein sequence ID" value="KRL65935.1"/>
    <property type="molecule type" value="Genomic_DNA"/>
</dbReference>
<dbReference type="InterPro" id="IPR004358">
    <property type="entry name" value="Sig_transdc_His_kin-like_C"/>
</dbReference>
<evidence type="ECO:0000256" key="14">
    <source>
        <dbReference type="SAM" id="Phobius"/>
    </source>
</evidence>
<keyword evidence="5" id="KW-0597">Phosphoprotein</keyword>
<dbReference type="InterPro" id="IPR003594">
    <property type="entry name" value="HATPase_dom"/>
</dbReference>
<proteinExistence type="predicted"/>
<dbReference type="SUPFAM" id="SSF47384">
    <property type="entry name" value="Homodimeric domain of signal transducing histidine kinase"/>
    <property type="match status" value="1"/>
</dbReference>
<dbReference type="InterPro" id="IPR005467">
    <property type="entry name" value="His_kinase_dom"/>
</dbReference>
<keyword evidence="13 14" id="KW-0472">Membrane</keyword>
<dbReference type="InterPro" id="IPR003660">
    <property type="entry name" value="HAMP_dom"/>
</dbReference>
<dbReference type="InterPro" id="IPR036890">
    <property type="entry name" value="HATPase_C_sf"/>
</dbReference>
<dbReference type="Proteomes" id="UP000052013">
    <property type="component" value="Unassembled WGS sequence"/>
</dbReference>
<feature type="transmembrane region" description="Helical" evidence="14">
    <location>
        <begin position="80"/>
        <end position="98"/>
    </location>
</feature>
<evidence type="ECO:0000256" key="8">
    <source>
        <dbReference type="ARBA" id="ARBA00022741"/>
    </source>
</evidence>
<organism evidence="17 18">
    <name type="scientific">Lentilactobacillus diolivorans DSM 14421</name>
    <dbReference type="NCBI Taxonomy" id="1423739"/>
    <lineage>
        <taxon>Bacteria</taxon>
        <taxon>Bacillati</taxon>
        <taxon>Bacillota</taxon>
        <taxon>Bacilli</taxon>
        <taxon>Lactobacillales</taxon>
        <taxon>Lactobacillaceae</taxon>
        <taxon>Lentilactobacillus</taxon>
    </lineage>
</organism>
<evidence type="ECO:0000259" key="16">
    <source>
        <dbReference type="PROSITE" id="PS50885"/>
    </source>
</evidence>
<keyword evidence="10" id="KW-0067">ATP-binding</keyword>
<dbReference type="GO" id="GO:0000155">
    <property type="term" value="F:phosphorelay sensor kinase activity"/>
    <property type="evidence" value="ECO:0007669"/>
    <property type="project" value="InterPro"/>
</dbReference>
<dbReference type="Pfam" id="PF00512">
    <property type="entry name" value="HisKA"/>
    <property type="match status" value="1"/>
</dbReference>
<comment type="catalytic activity">
    <reaction evidence="1">
        <text>ATP + protein L-histidine = ADP + protein N-phospho-L-histidine.</text>
        <dbReference type="EC" id="2.7.13.3"/>
    </reaction>
</comment>
<dbReference type="STRING" id="1423739.FC85_GL002988"/>
<feature type="domain" description="HAMP" evidence="16">
    <location>
        <begin position="100"/>
        <end position="152"/>
    </location>
</feature>
<evidence type="ECO:0000256" key="1">
    <source>
        <dbReference type="ARBA" id="ARBA00000085"/>
    </source>
</evidence>
<evidence type="ECO:0000313" key="18">
    <source>
        <dbReference type="Proteomes" id="UP000052013"/>
    </source>
</evidence>
<dbReference type="PANTHER" id="PTHR45528:SF1">
    <property type="entry name" value="SENSOR HISTIDINE KINASE CPXA"/>
    <property type="match status" value="1"/>
</dbReference>
<reference evidence="17 18" key="1">
    <citation type="journal article" date="2015" name="Genome Announc.">
        <title>Expanding the biotechnology potential of lactobacilli through comparative genomics of 213 strains and associated genera.</title>
        <authorList>
            <person name="Sun Z."/>
            <person name="Harris H.M."/>
            <person name="McCann A."/>
            <person name="Guo C."/>
            <person name="Argimon S."/>
            <person name="Zhang W."/>
            <person name="Yang X."/>
            <person name="Jeffery I.B."/>
            <person name="Cooney J.C."/>
            <person name="Kagawa T.F."/>
            <person name="Liu W."/>
            <person name="Song Y."/>
            <person name="Salvetti E."/>
            <person name="Wrobel A."/>
            <person name="Rasinkangas P."/>
            <person name="Parkhill J."/>
            <person name="Rea M.C."/>
            <person name="O'Sullivan O."/>
            <person name="Ritari J."/>
            <person name="Douillard F.P."/>
            <person name="Paul Ross R."/>
            <person name="Yang R."/>
            <person name="Briner A.E."/>
            <person name="Felis G.E."/>
            <person name="de Vos W.M."/>
            <person name="Barrangou R."/>
            <person name="Klaenhammer T.R."/>
            <person name="Caufield P.W."/>
            <person name="Cui Y."/>
            <person name="Zhang H."/>
            <person name="O'Toole P.W."/>
        </authorList>
    </citation>
    <scope>NUCLEOTIDE SEQUENCE [LARGE SCALE GENOMIC DNA]</scope>
    <source>
        <strain evidence="17 18">DSM 14421</strain>
    </source>
</reference>
<evidence type="ECO:0000256" key="13">
    <source>
        <dbReference type="ARBA" id="ARBA00023136"/>
    </source>
</evidence>
<dbReference type="GO" id="GO:0005524">
    <property type="term" value="F:ATP binding"/>
    <property type="evidence" value="ECO:0007669"/>
    <property type="project" value="UniProtKB-KW"/>
</dbReference>
<keyword evidence="12" id="KW-0902">Two-component regulatory system</keyword>
<comment type="subcellular location">
    <subcellularLocation>
        <location evidence="2">Cell membrane</location>
        <topology evidence="2">Multi-pass membrane protein</topology>
    </subcellularLocation>
</comment>
<dbReference type="CDD" id="cd00082">
    <property type="entry name" value="HisKA"/>
    <property type="match status" value="1"/>
</dbReference>
<evidence type="ECO:0000256" key="3">
    <source>
        <dbReference type="ARBA" id="ARBA00012438"/>
    </source>
</evidence>
<dbReference type="AlphaFoldDB" id="A0A0R1SA46"/>
<dbReference type="PATRIC" id="fig|1423739.3.peg.3112"/>
<dbReference type="Pfam" id="PF02518">
    <property type="entry name" value="HATPase_c"/>
    <property type="match status" value="1"/>
</dbReference>
<dbReference type="FunFam" id="3.30.565.10:FF:000013">
    <property type="entry name" value="Two-component sensor histidine kinase"/>
    <property type="match status" value="1"/>
</dbReference>
<evidence type="ECO:0000256" key="6">
    <source>
        <dbReference type="ARBA" id="ARBA00022679"/>
    </source>
</evidence>
<keyword evidence="11 14" id="KW-1133">Transmembrane helix</keyword>
<keyword evidence="7 14" id="KW-0812">Transmembrane</keyword>
<gene>
    <name evidence="17" type="ORF">FC85_GL002988</name>
</gene>
<dbReference type="InterPro" id="IPR003661">
    <property type="entry name" value="HisK_dim/P_dom"/>
</dbReference>
<evidence type="ECO:0000256" key="7">
    <source>
        <dbReference type="ARBA" id="ARBA00022692"/>
    </source>
</evidence>
<evidence type="ECO:0000256" key="12">
    <source>
        <dbReference type="ARBA" id="ARBA00023012"/>
    </source>
</evidence>
<feature type="transmembrane region" description="Helical" evidence="14">
    <location>
        <begin position="22"/>
        <end position="44"/>
    </location>
</feature>